<dbReference type="InParanoid" id="A0A2J7PMH6"/>
<protein>
    <recommendedName>
        <fullName evidence="1">Integrase p58-like C-terminal domain-containing protein</fullName>
    </recommendedName>
</protein>
<dbReference type="Proteomes" id="UP000235965">
    <property type="component" value="Unassembled WGS sequence"/>
</dbReference>
<reference evidence="2 3" key="1">
    <citation type="submission" date="2017-12" db="EMBL/GenBank/DDBJ databases">
        <title>Hemimetabolous genomes reveal molecular basis of termite eusociality.</title>
        <authorList>
            <person name="Harrison M.C."/>
            <person name="Jongepier E."/>
            <person name="Robertson H.M."/>
            <person name="Arning N."/>
            <person name="Bitard-Feildel T."/>
            <person name="Chao H."/>
            <person name="Childers C.P."/>
            <person name="Dinh H."/>
            <person name="Doddapaneni H."/>
            <person name="Dugan S."/>
            <person name="Gowin J."/>
            <person name="Greiner C."/>
            <person name="Han Y."/>
            <person name="Hu H."/>
            <person name="Hughes D.S.T."/>
            <person name="Huylmans A.-K."/>
            <person name="Kemena C."/>
            <person name="Kremer L.P.M."/>
            <person name="Lee S.L."/>
            <person name="Lopez-Ezquerra A."/>
            <person name="Mallet L."/>
            <person name="Monroy-Kuhn J.M."/>
            <person name="Moser A."/>
            <person name="Murali S.C."/>
            <person name="Muzny D.M."/>
            <person name="Otani S."/>
            <person name="Piulachs M.-D."/>
            <person name="Poelchau M."/>
            <person name="Qu J."/>
            <person name="Schaub F."/>
            <person name="Wada-Katsumata A."/>
            <person name="Worley K.C."/>
            <person name="Xie Q."/>
            <person name="Ylla G."/>
            <person name="Poulsen M."/>
            <person name="Gibbs R.A."/>
            <person name="Schal C."/>
            <person name="Richards S."/>
            <person name="Belles X."/>
            <person name="Korb J."/>
            <person name="Bornberg-Bauer E."/>
        </authorList>
    </citation>
    <scope>NUCLEOTIDE SEQUENCE [LARGE SCALE GENOMIC DNA]</scope>
    <source>
        <tissue evidence="2">Whole body</tissue>
    </source>
</reference>
<dbReference type="EMBL" id="NEVH01023987">
    <property type="protein sequence ID" value="PNF17535.1"/>
    <property type="molecule type" value="Genomic_DNA"/>
</dbReference>
<dbReference type="GO" id="GO:0003676">
    <property type="term" value="F:nucleic acid binding"/>
    <property type="evidence" value="ECO:0007669"/>
    <property type="project" value="InterPro"/>
</dbReference>
<dbReference type="OrthoDB" id="6769926at2759"/>
<evidence type="ECO:0000313" key="3">
    <source>
        <dbReference type="Proteomes" id="UP000235965"/>
    </source>
</evidence>
<dbReference type="SUPFAM" id="SSF53098">
    <property type="entry name" value="Ribonuclease H-like"/>
    <property type="match status" value="1"/>
</dbReference>
<proteinExistence type="predicted"/>
<dbReference type="InterPro" id="IPR054465">
    <property type="entry name" value="Integrase_p58-like_C"/>
</dbReference>
<evidence type="ECO:0000259" key="1">
    <source>
        <dbReference type="Pfam" id="PF22938"/>
    </source>
</evidence>
<dbReference type="InterPro" id="IPR050951">
    <property type="entry name" value="Retrovirus_Pol_polyprotein"/>
</dbReference>
<keyword evidence="3" id="KW-1185">Reference proteome</keyword>
<gene>
    <name evidence="2" type="ORF">B7P43_G16461</name>
</gene>
<accession>A0A2J7PMH6</accession>
<dbReference type="PANTHER" id="PTHR37984">
    <property type="entry name" value="PROTEIN CBG26694"/>
    <property type="match status" value="1"/>
</dbReference>
<dbReference type="Pfam" id="PF22938">
    <property type="entry name" value="Integrase_p58_C"/>
    <property type="match status" value="1"/>
</dbReference>
<dbReference type="PANTHER" id="PTHR37984:SF5">
    <property type="entry name" value="PROTEIN NYNRIN-LIKE"/>
    <property type="match status" value="1"/>
</dbReference>
<comment type="caution">
    <text evidence="2">The sequence shown here is derived from an EMBL/GenBank/DDBJ whole genome shotgun (WGS) entry which is preliminary data.</text>
</comment>
<dbReference type="InterPro" id="IPR036397">
    <property type="entry name" value="RNaseH_sf"/>
</dbReference>
<evidence type="ECO:0000313" key="2">
    <source>
        <dbReference type="EMBL" id="PNF17535.1"/>
    </source>
</evidence>
<dbReference type="STRING" id="105785.A0A2J7PMH6"/>
<feature type="domain" description="Integrase p58-like C-terminal" evidence="1">
    <location>
        <begin position="143"/>
        <end position="175"/>
    </location>
</feature>
<organism evidence="2 3">
    <name type="scientific">Cryptotermes secundus</name>
    <dbReference type="NCBI Taxonomy" id="105785"/>
    <lineage>
        <taxon>Eukaryota</taxon>
        <taxon>Metazoa</taxon>
        <taxon>Ecdysozoa</taxon>
        <taxon>Arthropoda</taxon>
        <taxon>Hexapoda</taxon>
        <taxon>Insecta</taxon>
        <taxon>Pterygota</taxon>
        <taxon>Neoptera</taxon>
        <taxon>Polyneoptera</taxon>
        <taxon>Dictyoptera</taxon>
        <taxon>Blattodea</taxon>
        <taxon>Blattoidea</taxon>
        <taxon>Termitoidae</taxon>
        <taxon>Kalotermitidae</taxon>
        <taxon>Cryptotermitinae</taxon>
        <taxon>Cryptotermes</taxon>
    </lineage>
</organism>
<dbReference type="AlphaFoldDB" id="A0A2J7PMH6"/>
<dbReference type="InterPro" id="IPR012337">
    <property type="entry name" value="RNaseH-like_sf"/>
</dbReference>
<name>A0A2J7PMH6_9NEOP</name>
<dbReference type="Gene3D" id="3.30.420.10">
    <property type="entry name" value="Ribonuclease H-like superfamily/Ribonuclease H"/>
    <property type="match status" value="1"/>
</dbReference>
<sequence>MVERYVKTIDEHLRKVVASHHRDWDERLPLFLLAYRASTHDTTGLTPSGLVFGRELRLTCDLLFGVPPDKKLSTTVYAADFVDHLHDIHDYARRHLKLASDRMKTRYDKLANSAGYDEGDRVCLYRPTRRKGKSPKLQASWEGPYNVVTRINDVVYRIQSIPRSRMLVVHLDRLALIMELLETSNHKKGENVLVGEQSTEEEPVT</sequence>